<keyword evidence="11" id="KW-0282">Flagellum</keyword>
<dbReference type="EMBL" id="LC043075">
    <property type="protein sequence ID" value="BAQ18876.1"/>
    <property type="molecule type" value="Genomic_DNA"/>
</dbReference>
<gene>
    <name evidence="11" type="primary">fliR</name>
</gene>
<evidence type="ECO:0000313" key="11">
    <source>
        <dbReference type="EMBL" id="BAQ18876.1"/>
    </source>
</evidence>
<dbReference type="Pfam" id="PF01311">
    <property type="entry name" value="Bac_export_1"/>
    <property type="match status" value="1"/>
</dbReference>
<dbReference type="PANTHER" id="PTHR30065:SF8">
    <property type="entry name" value="FLAGELLAR BIOSYNTHETIC PROTEIN FLIR"/>
    <property type="match status" value="1"/>
</dbReference>
<evidence type="ECO:0000256" key="9">
    <source>
        <dbReference type="NCBIfam" id="TIGR01400"/>
    </source>
</evidence>
<feature type="transmembrane region" description="Helical" evidence="10">
    <location>
        <begin position="44"/>
        <end position="61"/>
    </location>
</feature>
<dbReference type="PRINTS" id="PR00953">
    <property type="entry name" value="TYPE3IMRPROT"/>
</dbReference>
<keyword evidence="7 10" id="KW-0472">Membrane</keyword>
<comment type="function">
    <text evidence="1 10">Role in flagellar biosynthesis.</text>
</comment>
<evidence type="ECO:0000256" key="3">
    <source>
        <dbReference type="ARBA" id="ARBA00021717"/>
    </source>
</evidence>
<sequence length="261" mass="27714">MLSVTSAQLSALLVTWLYPLARVLGLMSVAPLFGNQAMPRRIRLAAGLAITFALVGALPAAPDIDPGSYVGMAAFVMQILIGVGMGMVMRVVFAATDVAGEIIGMEMGLSFATFFDPQSQGQTSVIAEFIGLLTTLVFLSFNGHLLVIDVLARSFEWLPVDSRPLAARGWMALVSTGMTMFAAGVLLSLPIVAALLITNIALGVLTRAAPQLNIFSLGFPITCTIGFLLLLLSMNVMAPVLQSLFDRGFDLLAMVVKAWHP</sequence>
<dbReference type="InterPro" id="IPR006303">
    <property type="entry name" value="FliR"/>
</dbReference>
<keyword evidence="11" id="KW-0966">Cell projection</keyword>
<dbReference type="AlphaFoldDB" id="A0A0A8K7Z7"/>
<evidence type="ECO:0000256" key="6">
    <source>
        <dbReference type="ARBA" id="ARBA00022989"/>
    </source>
</evidence>
<keyword evidence="4 10" id="KW-1003">Cell membrane</keyword>
<feature type="transmembrane region" description="Helical" evidence="10">
    <location>
        <begin position="214"/>
        <end position="237"/>
    </location>
</feature>
<dbReference type="GO" id="GO:0006605">
    <property type="term" value="P:protein targeting"/>
    <property type="evidence" value="ECO:0007669"/>
    <property type="project" value="UniProtKB-UniRule"/>
</dbReference>
<protein>
    <recommendedName>
        <fullName evidence="3 9">Flagellar biosynthetic protein FliR</fullName>
    </recommendedName>
</protein>
<keyword evidence="11" id="KW-0969">Cilium</keyword>
<feature type="transmembrane region" description="Helical" evidence="10">
    <location>
        <begin position="67"/>
        <end position="84"/>
    </location>
</feature>
<dbReference type="PANTHER" id="PTHR30065">
    <property type="entry name" value="FLAGELLAR BIOSYNTHETIC PROTEIN FLIR"/>
    <property type="match status" value="1"/>
</dbReference>
<dbReference type="GO" id="GO:0009425">
    <property type="term" value="C:bacterial-type flagellum basal body"/>
    <property type="evidence" value="ECO:0007669"/>
    <property type="project" value="UniProtKB-SubCell"/>
</dbReference>
<dbReference type="GO" id="GO:0005886">
    <property type="term" value="C:plasma membrane"/>
    <property type="evidence" value="ECO:0007669"/>
    <property type="project" value="UniProtKB-SubCell"/>
</dbReference>
<feature type="transmembrane region" description="Helical" evidence="10">
    <location>
        <begin position="12"/>
        <end position="32"/>
    </location>
</feature>
<keyword evidence="8 10" id="KW-0975">Bacterial flagellum</keyword>
<evidence type="ECO:0000256" key="2">
    <source>
        <dbReference type="ARBA" id="ARBA00009772"/>
    </source>
</evidence>
<keyword evidence="5 10" id="KW-0812">Transmembrane</keyword>
<dbReference type="NCBIfam" id="TIGR01400">
    <property type="entry name" value="fliR"/>
    <property type="match status" value="1"/>
</dbReference>
<feature type="transmembrane region" description="Helical" evidence="10">
    <location>
        <begin position="169"/>
        <end position="202"/>
    </location>
</feature>
<comment type="similarity">
    <text evidence="2 10">Belongs to the FliR/MopE/SpaR family.</text>
</comment>
<evidence type="ECO:0000256" key="8">
    <source>
        <dbReference type="ARBA" id="ARBA00023143"/>
    </source>
</evidence>
<proteinExistence type="inferred from homology"/>
<dbReference type="GO" id="GO:0044780">
    <property type="term" value="P:bacterial-type flagellum assembly"/>
    <property type="evidence" value="ECO:0007669"/>
    <property type="project" value="UniProtKB-UniRule"/>
</dbReference>
<dbReference type="InterPro" id="IPR002010">
    <property type="entry name" value="T3SS_IM_R"/>
</dbReference>
<evidence type="ECO:0000256" key="4">
    <source>
        <dbReference type="ARBA" id="ARBA00022475"/>
    </source>
</evidence>
<keyword evidence="6 10" id="KW-1133">Transmembrane helix</keyword>
<name>A0A0A8K7Z7_9SPHN</name>
<evidence type="ECO:0000256" key="10">
    <source>
        <dbReference type="RuleBase" id="RU362071"/>
    </source>
</evidence>
<comment type="subcellular location">
    <subcellularLocation>
        <location evidence="10">Cell membrane</location>
        <topology evidence="10">Multi-pass membrane protein</topology>
    </subcellularLocation>
    <subcellularLocation>
        <location evidence="10">Bacterial flagellum basal body</location>
    </subcellularLocation>
</comment>
<organism evidence="11">
    <name type="scientific">Sphingomonas sp. A1</name>
    <dbReference type="NCBI Taxonomy" id="90322"/>
    <lineage>
        <taxon>Bacteria</taxon>
        <taxon>Pseudomonadati</taxon>
        <taxon>Pseudomonadota</taxon>
        <taxon>Alphaproteobacteria</taxon>
        <taxon>Sphingomonadales</taxon>
        <taxon>Sphingomonadaceae</taxon>
        <taxon>Sphingomonas</taxon>
    </lineage>
</organism>
<evidence type="ECO:0000256" key="1">
    <source>
        <dbReference type="ARBA" id="ARBA00002578"/>
    </source>
</evidence>
<evidence type="ECO:0000256" key="5">
    <source>
        <dbReference type="ARBA" id="ARBA00022692"/>
    </source>
</evidence>
<accession>A0A0A8K7Z7</accession>
<feature type="transmembrane region" description="Helical" evidence="10">
    <location>
        <begin position="126"/>
        <end position="148"/>
    </location>
</feature>
<evidence type="ECO:0000256" key="7">
    <source>
        <dbReference type="ARBA" id="ARBA00023136"/>
    </source>
</evidence>
<reference evidence="11" key="1">
    <citation type="submission" date="2015-04" db="EMBL/GenBank/DDBJ databases">
        <title>Formation of a single polar flagellum by lateral and polar bacterial flagellar gene sets.</title>
        <authorList>
            <person name="Maruyama Y."/>
            <person name="Kobayashi M."/>
            <person name="Murata K."/>
            <person name="Hashimoto W."/>
        </authorList>
    </citation>
    <scope>NUCLEOTIDE SEQUENCE</scope>
    <source>
        <strain evidence="11">A1</strain>
    </source>
</reference>